<accession>A0A401KD91</accession>
<gene>
    <name evidence="3" type="ORF">AAWM_00168</name>
</gene>
<dbReference type="InterPro" id="IPR000845">
    <property type="entry name" value="Nucleoside_phosphorylase_d"/>
</dbReference>
<dbReference type="GO" id="GO:0009116">
    <property type="term" value="P:nucleoside metabolic process"/>
    <property type="evidence" value="ECO:0007669"/>
    <property type="project" value="InterPro"/>
</dbReference>
<feature type="region of interest" description="Disordered" evidence="1">
    <location>
        <begin position="1041"/>
        <end position="1088"/>
    </location>
</feature>
<protein>
    <recommendedName>
        <fullName evidence="2">Nucleoside phosphorylase domain-containing protein</fullName>
    </recommendedName>
</protein>
<feature type="compositionally biased region" description="Polar residues" evidence="1">
    <location>
        <begin position="147"/>
        <end position="157"/>
    </location>
</feature>
<feature type="region of interest" description="Disordered" evidence="1">
    <location>
        <begin position="1"/>
        <end position="178"/>
    </location>
</feature>
<dbReference type="GO" id="GO:0003824">
    <property type="term" value="F:catalytic activity"/>
    <property type="evidence" value="ECO:0007669"/>
    <property type="project" value="InterPro"/>
</dbReference>
<comment type="caution">
    <text evidence="3">The sequence shown here is derived from an EMBL/GenBank/DDBJ whole genome shotgun (WGS) entry which is preliminary data.</text>
</comment>
<dbReference type="PANTHER" id="PTHR46082:SF11">
    <property type="entry name" value="AAA+ ATPASE DOMAIN-CONTAINING PROTEIN-RELATED"/>
    <property type="match status" value="1"/>
</dbReference>
<proteinExistence type="predicted"/>
<dbReference type="STRING" id="105351.A0A401KD91"/>
<feature type="compositionally biased region" description="Basic and acidic residues" evidence="1">
    <location>
        <begin position="10"/>
        <end position="52"/>
    </location>
</feature>
<feature type="compositionally biased region" description="Polar residues" evidence="1">
    <location>
        <begin position="126"/>
        <end position="140"/>
    </location>
</feature>
<evidence type="ECO:0000259" key="2">
    <source>
        <dbReference type="Pfam" id="PF01048"/>
    </source>
</evidence>
<reference evidence="3 4" key="1">
    <citation type="submission" date="2016-09" db="EMBL/GenBank/DDBJ databases">
        <title>Aspergillus awamori IFM 58123T.</title>
        <authorList>
            <person name="Kusuya Y."/>
            <person name="Shimizu M."/>
            <person name="Takahashi H."/>
            <person name="Yaguchi T."/>
        </authorList>
    </citation>
    <scope>NUCLEOTIDE SEQUENCE [LARGE SCALE GENOMIC DNA]</scope>
    <source>
        <strain evidence="3 4">IFM 58123</strain>
    </source>
</reference>
<feature type="compositionally biased region" description="Basic and acidic residues" evidence="1">
    <location>
        <begin position="112"/>
        <end position="123"/>
    </location>
</feature>
<feature type="compositionally biased region" description="Polar residues" evidence="1">
    <location>
        <begin position="62"/>
        <end position="77"/>
    </location>
</feature>
<dbReference type="PANTHER" id="PTHR46082">
    <property type="entry name" value="ATP/GTP-BINDING PROTEIN-RELATED"/>
    <property type="match status" value="1"/>
</dbReference>
<feature type="compositionally biased region" description="Basic and acidic residues" evidence="1">
    <location>
        <begin position="1041"/>
        <end position="1051"/>
    </location>
</feature>
<feature type="compositionally biased region" description="Low complexity" evidence="1">
    <location>
        <begin position="1070"/>
        <end position="1084"/>
    </location>
</feature>
<dbReference type="Proteomes" id="UP000286921">
    <property type="component" value="Unassembled WGS sequence"/>
</dbReference>
<evidence type="ECO:0000256" key="1">
    <source>
        <dbReference type="SAM" id="MobiDB-lite"/>
    </source>
</evidence>
<dbReference type="Pfam" id="PF01048">
    <property type="entry name" value="PNP_UDP_1"/>
    <property type="match status" value="1"/>
</dbReference>
<dbReference type="InterPro" id="IPR035994">
    <property type="entry name" value="Nucleoside_phosphorylase_sf"/>
</dbReference>
<dbReference type="EMBL" id="BDHI01000001">
    <property type="protein sequence ID" value="GCB17283.1"/>
    <property type="molecule type" value="Genomic_DNA"/>
</dbReference>
<dbReference type="InterPro" id="IPR053137">
    <property type="entry name" value="NLR-like"/>
</dbReference>
<keyword evidence="4" id="KW-1185">Reference proteome</keyword>
<feature type="domain" description="Nucleoside phosphorylase" evidence="2">
    <location>
        <begin position="1120"/>
        <end position="1396"/>
    </location>
</feature>
<evidence type="ECO:0000313" key="4">
    <source>
        <dbReference type="Proteomes" id="UP000286921"/>
    </source>
</evidence>
<evidence type="ECO:0000313" key="3">
    <source>
        <dbReference type="EMBL" id="GCB17283.1"/>
    </source>
</evidence>
<dbReference type="Gene3D" id="3.40.50.1580">
    <property type="entry name" value="Nucleoside phosphorylase domain"/>
    <property type="match status" value="1"/>
</dbReference>
<sequence length="1454" mass="162316">MPTILSPKSSAERRAKSSAERRDTRSEDDIRREQERRRRHMREAGMQREKARYQYPEASHEQAMNNLDPQGHGQNAYPTLPNDAQRPADSIGPELELRTLVDDSGYGSTTTKRQELSRSRECDVSLGQTEQTLQNRSTVPLQEKSANDGSDVTANTYNKHDNDDQTIDSGPSSPPESVKETYIAEIAEDIAKATRPFQPNAEVLQRISEVLPMLLKTFALGLGHAKSSQMHRDVMVFLHEHRMDIGAALLDRLGEHADQEGEESDFALRTSGKMPLDEMMLLWHSKVSPEPSEGPYEPPETIFNQDDEHIGSERSETSTEVRLPQMDAYRNLIRNSPSYSWLVDILRRECVLAPSEPNAMELIRDMVLSFLPIETAVSRRRPTQVFEVFVRMNWDPVAFYIQQEYTENPKEAIERAITLTGSRRTTQAVTCSQYMSQTWPSTGVNILELVTSLVSSDHNTEHGNAKNETDHRVVVLPDGTTLQALRQATKDQPLESCVVWIKISGLADSIAEVGEQLAWLGCALRSSPADSGIAYCRPFVKRLREGLVPEDLGLNPLYVYEIGFDIQTEEGNTESVNGCCWHGLFRNPVVAEGYPTPRRPEPDPGLEIPLGLLAGLSQVRRATTFDGKTVLKGFSVMLIPTKFSNDIVMWHMLHADSDKRLSYLEAQPFAPISITGADLEKSRHLLGWCSDMKFYAGTSEARYTVQGSRLQYPTGKSALANVSISIGHLIRGGTPFSVGTKDLHPRRTCYVTKMRWISQRFLVLWDVEAKRGWLVNGASALLHLLRASLEQERRSKFGRRLLFNPDELQEAAEPYRHESALDVLLSESNMKLRIYAEKNDFICFQDRIEDFYDHLETIFDYQLRSDYSQVHRSCLDGWDFHDLATEKDPVYPRRAKIDPEGSSWIDLTRSIHAVTLLGRGYGEIIRPNSSICPSWASLPEGKSYLAASLADLRDIMEAYGGDPYGTPVRLTNSLVWYMIESTAMECRCLELRGNCHSDLAQVILPSTLIRDLGDSFTAYKGDKGAVFFGFNSKHQWYWKDHGKPSRQETGADHVSTPENGSSYIADSGVGSAEITSSEGSGISGPTVRQSRNGQLEMLDSTSTLSTSQEKGDIPPREYSIGIICALPLELKAVRALFDETHPECILNADTHAYALGRIGRHRVVAAGLPKGGYGTTYAAVVACNMRRSFPSIEFCLLVGIGGGVPSRNHDIRLGDIVVSTPSGPHPGVLAYDSVKMLEAGEVQPNACLSRPSQSLLSAITALTSETKSALRELQEALDQITASCPGYGHPGSGQDILFASEYIHKANETRDSCERCVMERQVVRSPRESTQPHIHYGLIASGNQLMRSAQVRDQMSQKYDILCFEMEGAGIMDTLPSLVIRGICDYADSHKNKRWQKYAAATAAAYAKLLLSRVRTVSENDAKGSLLTGCNRKLWDGVQHFTRRQLVENEYRES</sequence>
<dbReference type="SUPFAM" id="SSF53167">
    <property type="entry name" value="Purine and uridine phosphorylases"/>
    <property type="match status" value="1"/>
</dbReference>
<organism evidence="3 4">
    <name type="scientific">Aspergillus awamori</name>
    <name type="common">Black koji mold</name>
    <dbReference type="NCBI Taxonomy" id="105351"/>
    <lineage>
        <taxon>Eukaryota</taxon>
        <taxon>Fungi</taxon>
        <taxon>Dikarya</taxon>
        <taxon>Ascomycota</taxon>
        <taxon>Pezizomycotina</taxon>
        <taxon>Eurotiomycetes</taxon>
        <taxon>Eurotiomycetidae</taxon>
        <taxon>Eurotiales</taxon>
        <taxon>Aspergillaceae</taxon>
        <taxon>Aspergillus</taxon>
    </lineage>
</organism>
<name>A0A401KD91_ASPAW</name>